<protein>
    <submittedName>
        <fullName evidence="3">Mediator of RNA polymerase II transcription subunit 22</fullName>
    </submittedName>
</protein>
<organism evidence="3">
    <name type="scientific">Nippostrongylus brasiliensis</name>
    <name type="common">Rat hookworm</name>
    <dbReference type="NCBI Taxonomy" id="27835"/>
    <lineage>
        <taxon>Eukaryota</taxon>
        <taxon>Metazoa</taxon>
        <taxon>Ecdysozoa</taxon>
        <taxon>Nematoda</taxon>
        <taxon>Chromadorea</taxon>
        <taxon>Rhabditida</taxon>
        <taxon>Rhabditina</taxon>
        <taxon>Rhabditomorpha</taxon>
        <taxon>Strongyloidea</taxon>
        <taxon>Heligmosomidae</taxon>
        <taxon>Nippostrongylus</taxon>
    </lineage>
</organism>
<dbReference type="OrthoDB" id="5774641at2759"/>
<reference evidence="3" key="1">
    <citation type="submission" date="2017-02" db="UniProtKB">
        <authorList>
            <consortium name="WormBaseParasite"/>
        </authorList>
    </citation>
    <scope>IDENTIFICATION</scope>
</reference>
<gene>
    <name evidence="1" type="ORF">NBR_LOCUS8618</name>
</gene>
<sequence>MIDCVFDCEMEPESYCKQSQFKDVDRSGDNLLEGLKSVLRKVYIAEAILFKRLESTSTAEEADHLYAGLTKLNEVESSLQLRILHHLSPISPCDSEQEE</sequence>
<dbReference type="Proteomes" id="UP000271162">
    <property type="component" value="Unassembled WGS sequence"/>
</dbReference>
<name>A0A0N4XZK1_NIPBR</name>
<proteinExistence type="predicted"/>
<dbReference type="AlphaFoldDB" id="A0A0N4XZK1"/>
<evidence type="ECO:0000313" key="1">
    <source>
        <dbReference type="EMBL" id="VDL72207.1"/>
    </source>
</evidence>
<dbReference type="OMA" id="CEMEPES"/>
<reference evidence="1 2" key="2">
    <citation type="submission" date="2018-11" db="EMBL/GenBank/DDBJ databases">
        <authorList>
            <consortium name="Pathogen Informatics"/>
        </authorList>
    </citation>
    <scope>NUCLEOTIDE SEQUENCE [LARGE SCALE GENOMIC DNA]</scope>
</reference>
<keyword evidence="2" id="KW-1185">Reference proteome</keyword>
<evidence type="ECO:0000313" key="3">
    <source>
        <dbReference type="WBParaSite" id="NBR_0000861701-mRNA-1"/>
    </source>
</evidence>
<evidence type="ECO:0000313" key="2">
    <source>
        <dbReference type="Proteomes" id="UP000271162"/>
    </source>
</evidence>
<dbReference type="WBParaSite" id="NBR_0000861701-mRNA-1">
    <property type="protein sequence ID" value="NBR_0000861701-mRNA-1"/>
    <property type="gene ID" value="NBR_0000861701"/>
</dbReference>
<accession>A0A0N4XZK1</accession>
<dbReference type="EMBL" id="UYSL01020028">
    <property type="protein sequence ID" value="VDL72207.1"/>
    <property type="molecule type" value="Genomic_DNA"/>
</dbReference>